<dbReference type="RefSeq" id="WP_209970634.1">
    <property type="nucleotide sequence ID" value="NZ_JAGGLB010000003.1"/>
</dbReference>
<keyword evidence="3" id="KW-1185">Reference proteome</keyword>
<accession>A0ABS4IQI8</accession>
<proteinExistence type="predicted"/>
<comment type="caution">
    <text evidence="2">The sequence shown here is derived from an EMBL/GenBank/DDBJ whole genome shotgun (WGS) entry which is preliminary data.</text>
</comment>
<evidence type="ECO:0000256" key="1">
    <source>
        <dbReference type="SAM" id="Phobius"/>
    </source>
</evidence>
<evidence type="ECO:0000313" key="2">
    <source>
        <dbReference type="EMBL" id="MBP1989843.1"/>
    </source>
</evidence>
<organism evidence="2 3">
    <name type="scientific">Paenibacillus eucommiae</name>
    <dbReference type="NCBI Taxonomy" id="1355755"/>
    <lineage>
        <taxon>Bacteria</taxon>
        <taxon>Bacillati</taxon>
        <taxon>Bacillota</taxon>
        <taxon>Bacilli</taxon>
        <taxon>Bacillales</taxon>
        <taxon>Paenibacillaceae</taxon>
        <taxon>Paenibacillus</taxon>
    </lineage>
</organism>
<dbReference type="Proteomes" id="UP001519287">
    <property type="component" value="Unassembled WGS sequence"/>
</dbReference>
<protein>
    <recommendedName>
        <fullName evidence="4">VanZ family protein</fullName>
    </recommendedName>
</protein>
<keyword evidence="1" id="KW-0472">Membrane</keyword>
<name>A0ABS4IQI8_9BACL</name>
<keyword evidence="1" id="KW-1133">Transmembrane helix</keyword>
<sequence length="55" mass="6707">MKKNSKRYVYTLSIFWLFTVIYMISFFLHKQWFPFPKWIDAVYAPIYKGMFGGLS</sequence>
<evidence type="ECO:0008006" key="4">
    <source>
        <dbReference type="Google" id="ProtNLM"/>
    </source>
</evidence>
<keyword evidence="1" id="KW-0812">Transmembrane</keyword>
<evidence type="ECO:0000313" key="3">
    <source>
        <dbReference type="Proteomes" id="UP001519287"/>
    </source>
</evidence>
<reference evidence="2 3" key="1">
    <citation type="submission" date="2021-03" db="EMBL/GenBank/DDBJ databases">
        <title>Genomic Encyclopedia of Type Strains, Phase IV (KMG-IV): sequencing the most valuable type-strain genomes for metagenomic binning, comparative biology and taxonomic classification.</title>
        <authorList>
            <person name="Goeker M."/>
        </authorList>
    </citation>
    <scope>NUCLEOTIDE SEQUENCE [LARGE SCALE GENOMIC DNA]</scope>
    <source>
        <strain evidence="2 3">DSM 26048</strain>
    </source>
</reference>
<feature type="transmembrane region" description="Helical" evidence="1">
    <location>
        <begin position="7"/>
        <end position="28"/>
    </location>
</feature>
<dbReference type="EMBL" id="JAGGLB010000003">
    <property type="protein sequence ID" value="MBP1989843.1"/>
    <property type="molecule type" value="Genomic_DNA"/>
</dbReference>
<gene>
    <name evidence="2" type="ORF">J2Z66_001441</name>
</gene>